<dbReference type="Proteomes" id="UP001060085">
    <property type="component" value="Linkage Group LG06"/>
</dbReference>
<evidence type="ECO:0000313" key="1">
    <source>
        <dbReference type="EMBL" id="KAI5659606.1"/>
    </source>
</evidence>
<keyword evidence="2" id="KW-1185">Reference proteome</keyword>
<sequence length="405" mass="45852">MGSQKVWIFIYSFLYLFFIALFLHLVYLYIISHTLSLNHQKIRLKKHPDFPLRFSYDGTFKILQVADMHYGNGLMSRCRDVLEAEFEKCSDINTTLFLRRLIEVEKPDFVAFTGDNIFGTSSTDAAESLFEAFRPVLESGIPWAAVLGNHDQESTMTREELMSFLSLMDYSLSQTFPSVETTTTTDSANNHSMMMDIDGYGNYNLRVLGAPGSPFANSSVFNLYFLDSGDRATVNGIRTYGWIKESQLNWLRGVSNRFKAQKQVDAASNTQPTALVFFHIPIPEIRQGPIKEIVGTYSEYVACSSVNSGVLKTLTSLEDVKAVFVGHDHTNDFCGKLDGLWFCYGGGSGYHGYGKAGWPRRARVILAELGKGDNAWTVVERIKTWKRLDDEKLSKIDEQVLWYSH</sequence>
<accession>A0ACC0AFU5</accession>
<comment type="caution">
    <text evidence="1">The sequence shown here is derived from an EMBL/GenBank/DDBJ whole genome shotgun (WGS) entry which is preliminary data.</text>
</comment>
<protein>
    <submittedName>
        <fullName evidence="1">Uncharacterized protein</fullName>
    </submittedName>
</protein>
<proteinExistence type="predicted"/>
<name>A0ACC0AFU5_CATRO</name>
<reference evidence="2" key="1">
    <citation type="journal article" date="2023" name="Nat. Plants">
        <title>Single-cell RNA sequencing provides a high-resolution roadmap for understanding the multicellular compartmentation of specialized metabolism.</title>
        <authorList>
            <person name="Sun S."/>
            <person name="Shen X."/>
            <person name="Li Y."/>
            <person name="Li Y."/>
            <person name="Wang S."/>
            <person name="Li R."/>
            <person name="Zhang H."/>
            <person name="Shen G."/>
            <person name="Guo B."/>
            <person name="Wei J."/>
            <person name="Xu J."/>
            <person name="St-Pierre B."/>
            <person name="Chen S."/>
            <person name="Sun C."/>
        </authorList>
    </citation>
    <scope>NUCLEOTIDE SEQUENCE [LARGE SCALE GENOMIC DNA]</scope>
</reference>
<gene>
    <name evidence="1" type="ORF">M9H77_28399</name>
</gene>
<evidence type="ECO:0000313" key="2">
    <source>
        <dbReference type="Proteomes" id="UP001060085"/>
    </source>
</evidence>
<organism evidence="1 2">
    <name type="scientific">Catharanthus roseus</name>
    <name type="common">Madagascar periwinkle</name>
    <name type="synonym">Vinca rosea</name>
    <dbReference type="NCBI Taxonomy" id="4058"/>
    <lineage>
        <taxon>Eukaryota</taxon>
        <taxon>Viridiplantae</taxon>
        <taxon>Streptophyta</taxon>
        <taxon>Embryophyta</taxon>
        <taxon>Tracheophyta</taxon>
        <taxon>Spermatophyta</taxon>
        <taxon>Magnoliopsida</taxon>
        <taxon>eudicotyledons</taxon>
        <taxon>Gunneridae</taxon>
        <taxon>Pentapetalae</taxon>
        <taxon>asterids</taxon>
        <taxon>lamiids</taxon>
        <taxon>Gentianales</taxon>
        <taxon>Apocynaceae</taxon>
        <taxon>Rauvolfioideae</taxon>
        <taxon>Vinceae</taxon>
        <taxon>Catharanthinae</taxon>
        <taxon>Catharanthus</taxon>
    </lineage>
</organism>
<dbReference type="EMBL" id="CM044706">
    <property type="protein sequence ID" value="KAI5659606.1"/>
    <property type="molecule type" value="Genomic_DNA"/>
</dbReference>